<evidence type="ECO:0000256" key="2">
    <source>
        <dbReference type="ARBA" id="ARBA00005752"/>
    </source>
</evidence>
<evidence type="ECO:0000256" key="10">
    <source>
        <dbReference type="PIRSR" id="PIRSR001589-3"/>
    </source>
</evidence>
<evidence type="ECO:0000256" key="1">
    <source>
        <dbReference type="ARBA" id="ARBA00005187"/>
    </source>
</evidence>
<dbReference type="Gene3D" id="3.40.50.620">
    <property type="entry name" value="HUPs"/>
    <property type="match status" value="1"/>
</dbReference>
<evidence type="ECO:0000313" key="13">
    <source>
        <dbReference type="Proteomes" id="UP000033947"/>
    </source>
</evidence>
<dbReference type="InterPro" id="IPR051786">
    <property type="entry name" value="ASN_synthetase/amidase"/>
</dbReference>
<dbReference type="Pfam" id="PF00733">
    <property type="entry name" value="Asn_synthase"/>
    <property type="match status" value="1"/>
</dbReference>
<dbReference type="InterPro" id="IPR033738">
    <property type="entry name" value="AsnB_N"/>
</dbReference>
<proteinExistence type="inferred from homology"/>
<dbReference type="GO" id="GO:0005524">
    <property type="term" value="F:ATP binding"/>
    <property type="evidence" value="ECO:0007669"/>
    <property type="project" value="UniProtKB-KW"/>
</dbReference>
<feature type="site" description="Important for beta-aspartyl-AMP intermediate formation" evidence="10">
    <location>
        <position position="367"/>
    </location>
</feature>
<comment type="caution">
    <text evidence="12">The sequence shown here is derived from an EMBL/GenBank/DDBJ whole genome shotgun (WGS) entry which is preliminary data.</text>
</comment>
<dbReference type="PANTHER" id="PTHR43284">
    <property type="entry name" value="ASPARAGINE SYNTHETASE (GLUTAMINE-HYDROLYZING)"/>
    <property type="match status" value="1"/>
</dbReference>
<evidence type="ECO:0000313" key="12">
    <source>
        <dbReference type="EMBL" id="KKS02242.1"/>
    </source>
</evidence>
<reference evidence="12 13" key="1">
    <citation type="journal article" date="2015" name="Nature">
        <title>rRNA introns, odd ribosomes, and small enigmatic genomes across a large radiation of phyla.</title>
        <authorList>
            <person name="Brown C.T."/>
            <person name="Hug L.A."/>
            <person name="Thomas B.C."/>
            <person name="Sharon I."/>
            <person name="Castelle C.J."/>
            <person name="Singh A."/>
            <person name="Wilkins M.J."/>
            <person name="Williams K.H."/>
            <person name="Banfield J.F."/>
        </authorList>
    </citation>
    <scope>NUCLEOTIDE SEQUENCE [LARGE SCALE GENOMIC DNA]</scope>
</reference>
<keyword evidence="6 8" id="KW-0315">Glutamine amidotransferase</keyword>
<keyword evidence="8" id="KW-0028">Amino-acid biosynthesis</keyword>
<evidence type="ECO:0000256" key="6">
    <source>
        <dbReference type="ARBA" id="ARBA00022962"/>
    </source>
</evidence>
<feature type="binding site" evidence="9">
    <location>
        <position position="293"/>
    </location>
    <ligand>
        <name>ATP</name>
        <dbReference type="ChEBI" id="CHEBI:30616"/>
    </ligand>
</feature>
<dbReference type="EMBL" id="LCBB01000016">
    <property type="protein sequence ID" value="KKS02242.1"/>
    <property type="molecule type" value="Genomic_DNA"/>
</dbReference>
<evidence type="ECO:0000259" key="11">
    <source>
        <dbReference type="PROSITE" id="PS51278"/>
    </source>
</evidence>
<comment type="catalytic activity">
    <reaction evidence="7">
        <text>L-aspartate + L-glutamine + ATP + H2O = L-asparagine + L-glutamate + AMP + diphosphate + H(+)</text>
        <dbReference type="Rhea" id="RHEA:12228"/>
        <dbReference type="ChEBI" id="CHEBI:15377"/>
        <dbReference type="ChEBI" id="CHEBI:15378"/>
        <dbReference type="ChEBI" id="CHEBI:29985"/>
        <dbReference type="ChEBI" id="CHEBI:29991"/>
        <dbReference type="ChEBI" id="CHEBI:30616"/>
        <dbReference type="ChEBI" id="CHEBI:33019"/>
        <dbReference type="ChEBI" id="CHEBI:58048"/>
        <dbReference type="ChEBI" id="CHEBI:58359"/>
        <dbReference type="ChEBI" id="CHEBI:456215"/>
        <dbReference type="EC" id="6.3.5.4"/>
    </reaction>
</comment>
<evidence type="ECO:0000256" key="3">
    <source>
        <dbReference type="ARBA" id="ARBA00012737"/>
    </source>
</evidence>
<dbReference type="NCBIfam" id="TIGR01536">
    <property type="entry name" value="asn_synth_AEB"/>
    <property type="match status" value="1"/>
</dbReference>
<evidence type="ECO:0000256" key="5">
    <source>
        <dbReference type="ARBA" id="ARBA00022840"/>
    </source>
</evidence>
<dbReference type="InterPro" id="IPR029055">
    <property type="entry name" value="Ntn_hydrolases_N"/>
</dbReference>
<dbReference type="EC" id="6.3.5.4" evidence="3"/>
<dbReference type="Pfam" id="PF13537">
    <property type="entry name" value="GATase_7"/>
    <property type="match status" value="1"/>
</dbReference>
<organism evidence="12 13">
    <name type="scientific">candidate division WWE3 bacterium GW2011_GWC2_41_23</name>
    <dbReference type="NCBI Taxonomy" id="1619123"/>
    <lineage>
        <taxon>Bacteria</taxon>
        <taxon>Katanobacteria</taxon>
    </lineage>
</organism>
<dbReference type="GO" id="GO:0004066">
    <property type="term" value="F:asparagine synthase (glutamine-hydrolyzing) activity"/>
    <property type="evidence" value="ECO:0007669"/>
    <property type="project" value="UniProtKB-EC"/>
</dbReference>
<name>A0A0G0VRF2_UNCKA</name>
<dbReference type="Proteomes" id="UP000033947">
    <property type="component" value="Unassembled WGS sequence"/>
</dbReference>
<keyword evidence="4 9" id="KW-0547">Nucleotide-binding</keyword>
<protein>
    <recommendedName>
        <fullName evidence="3">asparagine synthase (glutamine-hydrolyzing)</fullName>
        <ecNumber evidence="3">6.3.5.4</ecNumber>
    </recommendedName>
</protein>
<evidence type="ECO:0000256" key="7">
    <source>
        <dbReference type="ARBA" id="ARBA00048741"/>
    </source>
</evidence>
<dbReference type="SUPFAM" id="SSF56235">
    <property type="entry name" value="N-terminal nucleophile aminohydrolases (Ntn hydrolases)"/>
    <property type="match status" value="1"/>
</dbReference>
<feature type="binding site" evidence="9">
    <location>
        <position position="102"/>
    </location>
    <ligand>
        <name>L-glutamine</name>
        <dbReference type="ChEBI" id="CHEBI:58359"/>
    </ligand>
</feature>
<evidence type="ECO:0000256" key="8">
    <source>
        <dbReference type="PIRSR" id="PIRSR001589-1"/>
    </source>
</evidence>
<evidence type="ECO:0000256" key="4">
    <source>
        <dbReference type="ARBA" id="ARBA00022741"/>
    </source>
</evidence>
<dbReference type="InterPro" id="IPR001962">
    <property type="entry name" value="Asn_synthase"/>
</dbReference>
<dbReference type="SUPFAM" id="SSF52402">
    <property type="entry name" value="Adenine nucleotide alpha hydrolases-like"/>
    <property type="match status" value="1"/>
</dbReference>
<dbReference type="CDD" id="cd01991">
    <property type="entry name" value="Asn_synthase_B_C"/>
    <property type="match status" value="1"/>
</dbReference>
<keyword evidence="5 9" id="KW-0067">ATP-binding</keyword>
<comment type="similarity">
    <text evidence="2">Belongs to the asparagine synthetase family.</text>
</comment>
<evidence type="ECO:0000256" key="9">
    <source>
        <dbReference type="PIRSR" id="PIRSR001589-2"/>
    </source>
</evidence>
<dbReference type="Gene3D" id="3.60.20.10">
    <property type="entry name" value="Glutamine Phosphoribosylpyrophosphate, subunit 1, domain 1"/>
    <property type="match status" value="1"/>
</dbReference>
<dbReference type="GO" id="GO:0006529">
    <property type="term" value="P:asparagine biosynthetic process"/>
    <property type="evidence" value="ECO:0007669"/>
    <property type="project" value="UniProtKB-KW"/>
</dbReference>
<dbReference type="PROSITE" id="PS51278">
    <property type="entry name" value="GATASE_TYPE_2"/>
    <property type="match status" value="1"/>
</dbReference>
<dbReference type="AlphaFoldDB" id="A0A0G0VRF2"/>
<gene>
    <name evidence="12" type="ORF">UU55_C0016G0003</name>
</gene>
<dbReference type="CDD" id="cd00712">
    <property type="entry name" value="AsnB"/>
    <property type="match status" value="1"/>
</dbReference>
<dbReference type="PANTHER" id="PTHR43284:SF1">
    <property type="entry name" value="ASPARAGINE SYNTHETASE"/>
    <property type="match status" value="1"/>
</dbReference>
<dbReference type="PIRSF" id="PIRSF001589">
    <property type="entry name" value="Asn_synthetase_glu-h"/>
    <property type="match status" value="1"/>
</dbReference>
<feature type="active site" description="For GATase activity" evidence="8">
    <location>
        <position position="2"/>
    </location>
</feature>
<keyword evidence="8" id="KW-0061">Asparagine biosynthesis</keyword>
<feature type="domain" description="Glutamine amidotransferase type-2" evidence="11">
    <location>
        <begin position="2"/>
        <end position="215"/>
    </location>
</feature>
<dbReference type="GO" id="GO:0005829">
    <property type="term" value="C:cytosol"/>
    <property type="evidence" value="ECO:0007669"/>
    <property type="project" value="TreeGrafter"/>
</dbReference>
<sequence length="630" mass="73404">MCGIAGKIYFGKKNTVNIDQIEQMTESIKHRGPDDDGAYISSDKKVGLGHRRLSIIDLSPLGHQPMNYLKRYWIVFNGEIYNYQEEKAKMIKDGYKFSSQSDTEVIMALYDKYGFKCLDHLRGMFSFAIYDEKEKIVFCARDRVGKKPFKYYIDENVFMFASELKAILTQKEYKKEPDYLAIHHYLTLQYVPSPLTGFKDIYKLEPAHYLLLNLKSKKLIKKRYWKLDYSKKLDLSENEWKKNIITKLEESVKIRMLASDVPVGAFLSGGIDSSAIVGLMSNISSKKVKTFTISFKEKKFDESKYARIIAEKFKTDHTEFIVKPETIEILPWLVKQYEEPYADSSGLATYYLSKMTKEHVTVALNGDGGDENFAGYGRYSVQKFALWYDNFKALNKLVAPLIDSTSKTFKSTFSDRVNRFARSMNQDYRERYVNYICYFDNDAKNKLYTDEFKEKVGKENTNDLIVEKFNDAGTKDRLDQSLYADFNSYLPDDLMVKVDIASMAASLEGRSPFLDQEFLEMTAKIPFELKLKGINNKKYILKEALRGFLPDEVMFRPKMGFGIPIESWFKNDLASFTEGVLLSDKAMSRGLFNEEYVKWMLKEHQQTRTNYSSKIWALLTLELWFREYFS</sequence>
<dbReference type="InterPro" id="IPR017932">
    <property type="entry name" value="GATase_2_dom"/>
</dbReference>
<dbReference type="InterPro" id="IPR014729">
    <property type="entry name" value="Rossmann-like_a/b/a_fold"/>
</dbReference>
<dbReference type="PATRIC" id="fig|1619123.3.peg.832"/>
<comment type="pathway">
    <text evidence="1">Amino-acid biosynthesis; L-asparagine biosynthesis; L-asparagine from L-aspartate (L-Gln route): step 1/1.</text>
</comment>
<accession>A0A0G0VRF2</accession>
<dbReference type="InterPro" id="IPR006426">
    <property type="entry name" value="Asn_synth_AEB"/>
</dbReference>